<keyword evidence="1" id="KW-0732">Signal</keyword>
<name>A0A366E1Q4_9NOCA</name>
<dbReference type="AlphaFoldDB" id="A0A366E1Q4"/>
<evidence type="ECO:0000256" key="1">
    <source>
        <dbReference type="SAM" id="SignalP"/>
    </source>
</evidence>
<feature type="chain" id="PRO_5016569555" evidence="1">
    <location>
        <begin position="28"/>
        <end position="101"/>
    </location>
</feature>
<proteinExistence type="predicted"/>
<keyword evidence="3" id="KW-1185">Reference proteome</keyword>
<dbReference type="Proteomes" id="UP000252586">
    <property type="component" value="Unassembled WGS sequence"/>
</dbReference>
<evidence type="ECO:0000313" key="2">
    <source>
        <dbReference type="EMBL" id="RBO96065.1"/>
    </source>
</evidence>
<dbReference type="EMBL" id="QNRE01000001">
    <property type="protein sequence ID" value="RBO96065.1"/>
    <property type="molecule type" value="Genomic_DNA"/>
</dbReference>
<protein>
    <submittedName>
        <fullName evidence="2">Uncharacterized protein</fullName>
    </submittedName>
</protein>
<feature type="signal peptide" evidence="1">
    <location>
        <begin position="1"/>
        <end position="27"/>
    </location>
</feature>
<evidence type="ECO:0000313" key="3">
    <source>
        <dbReference type="Proteomes" id="UP000252586"/>
    </source>
</evidence>
<organism evidence="2 3">
    <name type="scientific">Nocardia puris</name>
    <dbReference type="NCBI Taxonomy" id="208602"/>
    <lineage>
        <taxon>Bacteria</taxon>
        <taxon>Bacillati</taxon>
        <taxon>Actinomycetota</taxon>
        <taxon>Actinomycetes</taxon>
        <taxon>Mycobacteriales</taxon>
        <taxon>Nocardiaceae</taxon>
        <taxon>Nocardia</taxon>
    </lineage>
</organism>
<gene>
    <name evidence="2" type="ORF">DFR74_10176</name>
</gene>
<accession>A0A366E1Q4</accession>
<comment type="caution">
    <text evidence="2">The sequence shown here is derived from an EMBL/GenBank/DDBJ whole genome shotgun (WGS) entry which is preliminary data.</text>
</comment>
<reference evidence="2 3" key="1">
    <citation type="submission" date="2018-06" db="EMBL/GenBank/DDBJ databases">
        <title>Genomic Encyclopedia of Type Strains, Phase IV (KMG-IV): sequencing the most valuable type-strain genomes for metagenomic binning, comparative biology and taxonomic classification.</title>
        <authorList>
            <person name="Goeker M."/>
        </authorList>
    </citation>
    <scope>NUCLEOTIDE SEQUENCE [LARGE SCALE GENOMIC DNA]</scope>
    <source>
        <strain evidence="2 3">DSM 44599</strain>
    </source>
</reference>
<sequence length="101" mass="9713">MARTFLQVGAASIAATALIATAGGAAAEPQPATPVATGTGSSALDAGSAAAQSAGWFAQRGDVLGLLILLGVTPFQMLTGGVCDLATLSALPSPCPAPKAY</sequence>